<feature type="transmembrane region" description="Helical" evidence="1">
    <location>
        <begin position="21"/>
        <end position="44"/>
    </location>
</feature>
<keyword evidence="1" id="KW-1133">Transmembrane helix</keyword>
<evidence type="ECO:0000313" key="2">
    <source>
        <dbReference type="EMBL" id="MBB5980092.1"/>
    </source>
</evidence>
<gene>
    <name evidence="2" type="ORF">HDA44_003433</name>
</gene>
<proteinExistence type="predicted"/>
<dbReference type="RefSeq" id="WP_184835560.1">
    <property type="nucleotide sequence ID" value="NZ_BAAAVN010000007.1"/>
</dbReference>
<protein>
    <submittedName>
        <fullName evidence="2">Uncharacterized protein</fullName>
    </submittedName>
</protein>
<evidence type="ECO:0000313" key="3">
    <source>
        <dbReference type="Proteomes" id="UP000558997"/>
    </source>
</evidence>
<evidence type="ECO:0000256" key="1">
    <source>
        <dbReference type="SAM" id="Phobius"/>
    </source>
</evidence>
<feature type="transmembrane region" description="Helical" evidence="1">
    <location>
        <begin position="97"/>
        <end position="116"/>
    </location>
</feature>
<dbReference type="EMBL" id="JACHNF010000001">
    <property type="protein sequence ID" value="MBB5980092.1"/>
    <property type="molecule type" value="Genomic_DNA"/>
</dbReference>
<feature type="transmembrane region" description="Helical" evidence="1">
    <location>
        <begin position="128"/>
        <end position="146"/>
    </location>
</feature>
<feature type="transmembrane region" description="Helical" evidence="1">
    <location>
        <begin position="167"/>
        <end position="186"/>
    </location>
</feature>
<keyword evidence="1" id="KW-0472">Membrane</keyword>
<comment type="caution">
    <text evidence="2">The sequence shown here is derived from an EMBL/GenBank/DDBJ whole genome shotgun (WGS) entry which is preliminary data.</text>
</comment>
<accession>A0A841DNF9</accession>
<organism evidence="2 3">
    <name type="scientific">Kribbella solani</name>
    <dbReference type="NCBI Taxonomy" id="236067"/>
    <lineage>
        <taxon>Bacteria</taxon>
        <taxon>Bacillati</taxon>
        <taxon>Actinomycetota</taxon>
        <taxon>Actinomycetes</taxon>
        <taxon>Propionibacteriales</taxon>
        <taxon>Kribbellaceae</taxon>
        <taxon>Kribbella</taxon>
    </lineage>
</organism>
<keyword evidence="1" id="KW-0812">Transmembrane</keyword>
<sequence>MRRDNPAPAAPVARRRVPLPWAVFWLGVMMLAGICLPRDWVLIWSEDHAPAFAQPAVLLGGFLATTVFLHAIVVLQLAARAAGDLAVQSAKATYEKALGRTGIGVLVATTLVFLQFDQVPNGPSVTGVLGDAATVGGIVGMLACIPHNAWVTFKTLRRLRTDRVPRWFTIHMTLAVIDTYLLYRFLVLITGL</sequence>
<dbReference type="AlphaFoldDB" id="A0A841DNF9"/>
<name>A0A841DNF9_9ACTN</name>
<feature type="transmembrane region" description="Helical" evidence="1">
    <location>
        <begin position="56"/>
        <end position="77"/>
    </location>
</feature>
<reference evidence="2 3" key="1">
    <citation type="submission" date="2020-08" db="EMBL/GenBank/DDBJ databases">
        <title>Sequencing the genomes of 1000 actinobacteria strains.</title>
        <authorList>
            <person name="Klenk H.-P."/>
        </authorList>
    </citation>
    <scope>NUCLEOTIDE SEQUENCE [LARGE SCALE GENOMIC DNA]</scope>
    <source>
        <strain evidence="2 3">DSM 17294</strain>
    </source>
</reference>
<keyword evidence="3" id="KW-1185">Reference proteome</keyword>
<dbReference type="Proteomes" id="UP000558997">
    <property type="component" value="Unassembled WGS sequence"/>
</dbReference>